<dbReference type="GO" id="GO:0005524">
    <property type="term" value="F:ATP binding"/>
    <property type="evidence" value="ECO:0007669"/>
    <property type="project" value="UniProtKB-KW"/>
</dbReference>
<evidence type="ECO:0000256" key="5">
    <source>
        <dbReference type="ARBA" id="ARBA00022840"/>
    </source>
</evidence>
<dbReference type="SUPFAM" id="SSF56104">
    <property type="entry name" value="SAICAR synthase-like"/>
    <property type="match status" value="1"/>
</dbReference>
<evidence type="ECO:0000313" key="10">
    <source>
        <dbReference type="EMBL" id="KAK3852122.1"/>
    </source>
</evidence>
<evidence type="ECO:0000313" key="11">
    <source>
        <dbReference type="Proteomes" id="UP001286313"/>
    </source>
</evidence>
<feature type="compositionally biased region" description="Polar residues" evidence="9">
    <location>
        <begin position="356"/>
        <end position="383"/>
    </location>
</feature>
<keyword evidence="4 8" id="KW-0418">Kinase</keyword>
<evidence type="ECO:0000256" key="1">
    <source>
        <dbReference type="ARBA" id="ARBA00007374"/>
    </source>
</evidence>
<dbReference type="PANTHER" id="PTHR12400">
    <property type="entry name" value="INOSITOL POLYPHOSPHATE KINASE"/>
    <property type="match status" value="1"/>
</dbReference>
<feature type="compositionally biased region" description="Polar residues" evidence="9">
    <location>
        <begin position="399"/>
        <end position="411"/>
    </location>
</feature>
<dbReference type="GO" id="GO:0008440">
    <property type="term" value="F:inositol-1,4,5-trisphosphate 3-kinase activity"/>
    <property type="evidence" value="ECO:0007669"/>
    <property type="project" value="TreeGrafter"/>
</dbReference>
<comment type="catalytic activity">
    <reaction evidence="6">
        <text>1D-myo-inositol 1,4,5-trisphosphate + 2 ATP = 1D-myo-inositol 1,3,4,5,6-pentakisphosphate + 2 ADP + 2 H(+)</text>
        <dbReference type="Rhea" id="RHEA:32359"/>
        <dbReference type="ChEBI" id="CHEBI:15378"/>
        <dbReference type="ChEBI" id="CHEBI:30616"/>
        <dbReference type="ChEBI" id="CHEBI:57733"/>
        <dbReference type="ChEBI" id="CHEBI:203600"/>
        <dbReference type="ChEBI" id="CHEBI:456216"/>
        <dbReference type="EC" id="2.7.1.151"/>
    </reaction>
</comment>
<dbReference type="EMBL" id="JAWQEG010007580">
    <property type="protein sequence ID" value="KAK3852122.1"/>
    <property type="molecule type" value="Genomic_DNA"/>
</dbReference>
<dbReference type="Proteomes" id="UP001286313">
    <property type="component" value="Unassembled WGS sequence"/>
</dbReference>
<comment type="caution">
    <text evidence="10">The sequence shown here is derived from an EMBL/GenBank/DDBJ whole genome shotgun (WGS) entry which is preliminary data.</text>
</comment>
<dbReference type="InterPro" id="IPR005522">
    <property type="entry name" value="IPK"/>
</dbReference>
<reference evidence="10" key="1">
    <citation type="submission" date="2023-10" db="EMBL/GenBank/DDBJ databases">
        <title>Genome assemblies of two species of porcelain crab, Petrolisthes cinctipes and Petrolisthes manimaculis (Anomura: Porcellanidae).</title>
        <authorList>
            <person name="Angst P."/>
        </authorList>
    </citation>
    <scope>NUCLEOTIDE SEQUENCE</scope>
    <source>
        <strain evidence="10">PB745_01</strain>
        <tissue evidence="10">Gill</tissue>
    </source>
</reference>
<dbReference type="GO" id="GO:0051765">
    <property type="term" value="F:inositol tetrakisphosphate kinase activity"/>
    <property type="evidence" value="ECO:0007669"/>
    <property type="project" value="TreeGrafter"/>
</dbReference>
<sequence>VLKDKKEGLVVKPVKLNANPTHDPKFDPTHYTPRKHSIEQELIPVCSNELEFYEYLQTSMDPQDVALKSLLPQYHGSRLITTDDGKVTPHLLLGDLARGMKKPCVADIKMGRSFTYPGKDFTKQINKKYVTRDELGYCLSGLRVFDPNTGALVVELRPDACKQLTRSQVFHSLEMFCQRGHPAGRHLRDSVVSQLRQIHQWFLSQKKYWVRCSSILVIYDAATLTTKHSGSEVIPDAPVTLTTKHSGSEVIPDAPVTLTTKHSDSEVIPDAPVTLTTKHSGSEVIPDAAVPLTTKHSDSEVIPTPPVPLINQHSGSEVIPDAPVTLTTQHSDSEVIPTPPVPLIDQHSESKVKNNVPITSESVTQEATQDTARTTKPHTTSEPPHSVPAIVSAKPRPSITRNAENTPDEPQTSINTPDINTTTTTPSFNSQNIPDKKPGVVDSIGVKVKMIDFAHVLYSFGERDDNYIFGLDKLVEFFNASDSDKNSQGCNWSH</sequence>
<evidence type="ECO:0000256" key="9">
    <source>
        <dbReference type="SAM" id="MobiDB-lite"/>
    </source>
</evidence>
<dbReference type="InterPro" id="IPR038286">
    <property type="entry name" value="IPK_sf"/>
</dbReference>
<dbReference type="Pfam" id="PF03770">
    <property type="entry name" value="IPK"/>
    <property type="match status" value="1"/>
</dbReference>
<evidence type="ECO:0000256" key="3">
    <source>
        <dbReference type="ARBA" id="ARBA00022741"/>
    </source>
</evidence>
<comment type="similarity">
    <text evidence="1 8">Belongs to the inositol phosphokinase (IPK) family.</text>
</comment>
<protein>
    <recommendedName>
        <fullName evidence="8">Kinase</fullName>
        <ecNumber evidence="8">2.7.-.-</ecNumber>
    </recommendedName>
</protein>
<dbReference type="GO" id="GO:0005634">
    <property type="term" value="C:nucleus"/>
    <property type="evidence" value="ECO:0007669"/>
    <property type="project" value="TreeGrafter"/>
</dbReference>
<evidence type="ECO:0000256" key="6">
    <source>
        <dbReference type="ARBA" id="ARBA00036164"/>
    </source>
</evidence>
<proteinExistence type="inferred from homology"/>
<feature type="compositionally biased region" description="Low complexity" evidence="9">
    <location>
        <begin position="412"/>
        <end position="427"/>
    </location>
</feature>
<accession>A0AAE1BL53</accession>
<keyword evidence="2 8" id="KW-0808">Transferase</keyword>
<keyword evidence="5" id="KW-0067">ATP-binding</keyword>
<dbReference type="GO" id="GO:0005737">
    <property type="term" value="C:cytoplasm"/>
    <property type="evidence" value="ECO:0007669"/>
    <property type="project" value="TreeGrafter"/>
</dbReference>
<dbReference type="Gene3D" id="3.30.470.160">
    <property type="entry name" value="Inositol polyphosphate kinase"/>
    <property type="match status" value="2"/>
</dbReference>
<name>A0AAE1BL53_PETCI</name>
<feature type="non-terminal residue" evidence="10">
    <location>
        <position position="1"/>
    </location>
</feature>
<dbReference type="AlphaFoldDB" id="A0AAE1BL53"/>
<comment type="catalytic activity">
    <reaction evidence="7">
        <text>1D-myo-inositol 1,3,4,6-tetrakisphosphate + ATP = 1D-myo-inositol 1,3,4,5,6-pentakisphosphate + ADP + H(+)</text>
        <dbReference type="Rhea" id="RHEA:12717"/>
        <dbReference type="ChEBI" id="CHEBI:15378"/>
        <dbReference type="ChEBI" id="CHEBI:30616"/>
        <dbReference type="ChEBI" id="CHEBI:57660"/>
        <dbReference type="ChEBI" id="CHEBI:57733"/>
        <dbReference type="ChEBI" id="CHEBI:456216"/>
        <dbReference type="EC" id="2.7.1.140"/>
    </reaction>
</comment>
<dbReference type="GO" id="GO:0032958">
    <property type="term" value="P:inositol phosphate biosynthetic process"/>
    <property type="evidence" value="ECO:0007669"/>
    <property type="project" value="InterPro"/>
</dbReference>
<evidence type="ECO:0000256" key="8">
    <source>
        <dbReference type="RuleBase" id="RU363090"/>
    </source>
</evidence>
<keyword evidence="11" id="KW-1185">Reference proteome</keyword>
<evidence type="ECO:0000256" key="7">
    <source>
        <dbReference type="ARBA" id="ARBA00036525"/>
    </source>
</evidence>
<keyword evidence="3" id="KW-0547">Nucleotide-binding</keyword>
<evidence type="ECO:0000256" key="2">
    <source>
        <dbReference type="ARBA" id="ARBA00022679"/>
    </source>
</evidence>
<dbReference type="EC" id="2.7.-.-" evidence="8"/>
<evidence type="ECO:0000256" key="4">
    <source>
        <dbReference type="ARBA" id="ARBA00022777"/>
    </source>
</evidence>
<gene>
    <name evidence="10" type="ORF">Pcinc_041276</name>
</gene>
<organism evidence="10 11">
    <name type="scientific">Petrolisthes cinctipes</name>
    <name type="common">Flat porcelain crab</name>
    <dbReference type="NCBI Taxonomy" id="88211"/>
    <lineage>
        <taxon>Eukaryota</taxon>
        <taxon>Metazoa</taxon>
        <taxon>Ecdysozoa</taxon>
        <taxon>Arthropoda</taxon>
        <taxon>Crustacea</taxon>
        <taxon>Multicrustacea</taxon>
        <taxon>Malacostraca</taxon>
        <taxon>Eumalacostraca</taxon>
        <taxon>Eucarida</taxon>
        <taxon>Decapoda</taxon>
        <taxon>Pleocyemata</taxon>
        <taxon>Anomura</taxon>
        <taxon>Galatheoidea</taxon>
        <taxon>Porcellanidae</taxon>
        <taxon>Petrolisthes</taxon>
    </lineage>
</organism>
<feature type="region of interest" description="Disordered" evidence="9">
    <location>
        <begin position="328"/>
        <end position="433"/>
    </location>
</feature>
<dbReference type="PANTHER" id="PTHR12400:SF51">
    <property type="entry name" value="INOSITOL POLYPHOSPHATE MULTIKINASE"/>
    <property type="match status" value="1"/>
</dbReference>